<organism evidence="5 6">
    <name type="scientific">Fusarium pseudocircinatum</name>
    <dbReference type="NCBI Taxonomy" id="56676"/>
    <lineage>
        <taxon>Eukaryota</taxon>
        <taxon>Fungi</taxon>
        <taxon>Dikarya</taxon>
        <taxon>Ascomycota</taxon>
        <taxon>Pezizomycotina</taxon>
        <taxon>Sordariomycetes</taxon>
        <taxon>Hypocreomycetidae</taxon>
        <taxon>Hypocreales</taxon>
        <taxon>Nectriaceae</taxon>
        <taxon>Fusarium</taxon>
        <taxon>Fusarium fujikuroi species complex</taxon>
    </lineage>
</organism>
<evidence type="ECO:0000256" key="1">
    <source>
        <dbReference type="ARBA" id="ARBA00022737"/>
    </source>
</evidence>
<reference evidence="5 6" key="1">
    <citation type="submission" date="2020-05" db="EMBL/GenBank/DDBJ databases">
        <title>Identification and distribution of gene clusters putatively required for synthesis of sphingolipid metabolism inhibitors in phylogenetically diverse species of the filamentous fungus Fusarium.</title>
        <authorList>
            <person name="Kim H.-S."/>
            <person name="Busman M."/>
            <person name="Brown D.W."/>
            <person name="Divon H."/>
            <person name="Uhlig S."/>
            <person name="Proctor R.H."/>
        </authorList>
    </citation>
    <scope>NUCLEOTIDE SEQUENCE [LARGE SCALE GENOMIC DNA]</scope>
    <source>
        <strain evidence="5 6">NRRL 36939</strain>
    </source>
</reference>
<dbReference type="AlphaFoldDB" id="A0A8H5PSU2"/>
<dbReference type="InterPro" id="IPR035994">
    <property type="entry name" value="Nucleoside_phosphorylase_sf"/>
</dbReference>
<evidence type="ECO:0000256" key="2">
    <source>
        <dbReference type="SAM" id="Coils"/>
    </source>
</evidence>
<protein>
    <submittedName>
        <fullName evidence="5">Ankyrin protein</fullName>
    </submittedName>
</protein>
<evidence type="ECO:0000313" key="6">
    <source>
        <dbReference type="Proteomes" id="UP000546213"/>
    </source>
</evidence>
<accession>A0A8H5PSU2</accession>
<feature type="coiled-coil region" evidence="2">
    <location>
        <begin position="262"/>
        <end position="347"/>
    </location>
</feature>
<comment type="caution">
    <text evidence="5">The sequence shown here is derived from an EMBL/GenBank/DDBJ whole genome shotgun (WGS) entry which is preliminary data.</text>
</comment>
<evidence type="ECO:0000259" key="3">
    <source>
        <dbReference type="Pfam" id="PF01048"/>
    </source>
</evidence>
<proteinExistence type="predicted"/>
<dbReference type="EMBL" id="JAAOAS010000036">
    <property type="protein sequence ID" value="KAF5602561.1"/>
    <property type="molecule type" value="Genomic_DNA"/>
</dbReference>
<dbReference type="PANTHER" id="PTHR46082">
    <property type="entry name" value="ATP/GTP-BINDING PROTEIN-RELATED"/>
    <property type="match status" value="1"/>
</dbReference>
<dbReference type="InterPro" id="IPR056884">
    <property type="entry name" value="NPHP3-like_N"/>
</dbReference>
<dbReference type="Gene3D" id="3.40.50.1580">
    <property type="entry name" value="Nucleoside phosphorylase domain"/>
    <property type="match status" value="1"/>
</dbReference>
<dbReference type="InterPro" id="IPR027417">
    <property type="entry name" value="P-loop_NTPase"/>
</dbReference>
<gene>
    <name evidence="5" type="ORF">FPCIR_1903</name>
</gene>
<dbReference type="Gene3D" id="3.40.50.300">
    <property type="entry name" value="P-loop containing nucleotide triphosphate hydrolases"/>
    <property type="match status" value="2"/>
</dbReference>
<evidence type="ECO:0000313" key="5">
    <source>
        <dbReference type="EMBL" id="KAF5602561.1"/>
    </source>
</evidence>
<evidence type="ECO:0000259" key="4">
    <source>
        <dbReference type="Pfam" id="PF24883"/>
    </source>
</evidence>
<keyword evidence="2" id="KW-0175">Coiled coil</keyword>
<dbReference type="Pfam" id="PF24883">
    <property type="entry name" value="NPHP3_N"/>
    <property type="match status" value="1"/>
</dbReference>
<dbReference type="SUPFAM" id="SSF52540">
    <property type="entry name" value="P-loop containing nucleoside triphosphate hydrolases"/>
    <property type="match status" value="2"/>
</dbReference>
<keyword evidence="1" id="KW-0677">Repeat</keyword>
<dbReference type="Proteomes" id="UP000546213">
    <property type="component" value="Unassembled WGS sequence"/>
</dbReference>
<dbReference type="InterPro" id="IPR000845">
    <property type="entry name" value="Nucleoside_phosphorylase_d"/>
</dbReference>
<name>A0A8H5PSU2_9HYPO</name>
<dbReference type="OrthoDB" id="8954335at2759"/>
<keyword evidence="6" id="KW-1185">Reference proteome</keyword>
<dbReference type="PANTHER" id="PTHR46082:SF11">
    <property type="entry name" value="AAA+ ATPASE DOMAIN-CONTAINING PROTEIN-RELATED"/>
    <property type="match status" value="1"/>
</dbReference>
<sequence>MGTLSLDADALVNQAESFKTFLGLKQPEPRDKFFLVMGLTGAGKSTFVSKCTGASVTIGHGLYSYTPGFNDTSRSDIETLEILASYLGASYANGVRVHGIITLYPITNNRMAGSHLRSLTILKEICGFDSYSNLAIVTTMWPESPDSKNKAILEDREHELLTDSGFFSDLVSKGARMFRDYDENHSPANSEHRIIDTLLRQLEHGEHTVLQLQREVVDEEKSLGETAAGIAAAEHLHQTRLEHGIQLRILDAEMERTSSSPEQEYSLQLQELKSEVDREIEETERSRQTLVKTMIDLHETETKALKQRVLELQSQYEAEVQNKEMVLQDVQESCDALQKEIARLANSPQQQQIVARRTKGHQKALLKAQKDAEKIRRDRQKVQGYTKEIIGGVMNGIAASAVAGLMGGLMCTVIHSQSPLKHRTLPSPFAMTSEAVPGPWTYDDYHVGWVCALPTEQTATIAMLDQRHAGLPKPPNDNNTYTLGSVGKHTVVIACLPKGKIGNVSAATVATNMISTFPHIKFCLMVGIGGGIPPKVRLGDVVVSTPVGAFPGVVQYDLGKAHQGGKFERTGALNSPPNALLSALTMVESEHDLTGSRIPDYLKELEQKWPRLAPKYLKSDSLKDQLFKANYAHINKSTADQRVILIDDQEAEESDAEDDCRFCDTGQTVKRKPRDMRVHYGLIASGNEVIKDSIFRDKLNTDLGGHVLCVEMEAAGLAHNFPCITIRGICDYADSHKNKAWQAHAAAVAAAFAKELLGQVQASDVEREPTAKKILSQIHETVLQTDSNIREVKRKMDKKEDIEILEWLTPVNYGPQHSDILSQRQEGTGKWLLISKEFQNWVDTGKTLFCPGVPGAGKTIITSIVINELTTRFGDDDTVGIAYIYGNYRQHDEQRLDHLLASLLKQLVQGQSSMPASLKALYDKHNLRKTRASIEEVSATIHSVASLYSQIFVVVDALDELKETDGSRNRFLEEIFKFQSQCGLKFFATSRFIPEIIGRFDGSRTINIRARDEDVRGFLDGKISQSGQLLQTHREMIKTEITKVVDGMFLLAQLHFDSVSTRLILKQIKAALNSLSSGPRAYDIAYEKTMKRIAGQKQSSKELAMQVLSWITCAKGVLTTLELQHALAVEESDT</sequence>
<dbReference type="InterPro" id="IPR053137">
    <property type="entry name" value="NLR-like"/>
</dbReference>
<dbReference type="Pfam" id="PF01048">
    <property type="entry name" value="PNP_UDP_1"/>
    <property type="match status" value="1"/>
</dbReference>
<dbReference type="SUPFAM" id="SSF53167">
    <property type="entry name" value="Purine and uridine phosphorylases"/>
    <property type="match status" value="1"/>
</dbReference>
<dbReference type="GO" id="GO:0003824">
    <property type="term" value="F:catalytic activity"/>
    <property type="evidence" value="ECO:0007669"/>
    <property type="project" value="InterPro"/>
</dbReference>
<feature type="domain" description="Nephrocystin 3-like N-terminal" evidence="4">
    <location>
        <begin position="827"/>
        <end position="991"/>
    </location>
</feature>
<feature type="domain" description="Nucleoside phosphorylase" evidence="3">
    <location>
        <begin position="450"/>
        <end position="547"/>
    </location>
</feature>
<dbReference type="GO" id="GO:0009116">
    <property type="term" value="P:nucleoside metabolic process"/>
    <property type="evidence" value="ECO:0007669"/>
    <property type="project" value="InterPro"/>
</dbReference>